<proteinExistence type="inferred from homology"/>
<dbReference type="SUPFAM" id="SSF53649">
    <property type="entry name" value="Alkaline phosphatase-like"/>
    <property type="match status" value="1"/>
</dbReference>
<keyword evidence="8 11" id="KW-1133">Transmembrane helix</keyword>
<comment type="pathway">
    <text evidence="2">Glycolipid biosynthesis; glycosylphosphatidylinositol-anchor biosynthesis.</text>
</comment>
<dbReference type="PANTHER" id="PTHR23071">
    <property type="entry name" value="PHOSPHATIDYLINOSITOL GLYCAN"/>
    <property type="match status" value="1"/>
</dbReference>
<keyword evidence="7" id="KW-0256">Endoplasmic reticulum</keyword>
<dbReference type="STRING" id="1209962.L0PF48"/>
<evidence type="ECO:0000313" key="15">
    <source>
        <dbReference type="Proteomes" id="UP000010422"/>
    </source>
</evidence>
<feature type="transmembrane region" description="Helical" evidence="11">
    <location>
        <begin position="1357"/>
        <end position="1375"/>
    </location>
</feature>
<dbReference type="UniPathway" id="UPA00196"/>
<dbReference type="InterPro" id="IPR039524">
    <property type="entry name" value="PIGO/GPI13"/>
</dbReference>
<dbReference type="InterPro" id="IPR037675">
    <property type="entry name" value="PIG-O_N"/>
</dbReference>
<dbReference type="Pfam" id="PF18137">
    <property type="entry name" value="WHD_ORC"/>
    <property type="match status" value="1"/>
</dbReference>
<feature type="transmembrane region" description="Helical" evidence="11">
    <location>
        <begin position="1420"/>
        <end position="1438"/>
    </location>
</feature>
<evidence type="ECO:0000256" key="8">
    <source>
        <dbReference type="ARBA" id="ARBA00022989"/>
    </source>
</evidence>
<keyword evidence="10" id="KW-0325">Glycoprotein</keyword>
<dbReference type="InterPro" id="IPR002591">
    <property type="entry name" value="Phosphodiest/P_Trfase"/>
</dbReference>
<evidence type="ECO:0000256" key="6">
    <source>
        <dbReference type="ARBA" id="ARBA00022692"/>
    </source>
</evidence>
<accession>L0PF48</accession>
<evidence type="ECO:0000256" key="1">
    <source>
        <dbReference type="ARBA" id="ARBA00004477"/>
    </source>
</evidence>
<evidence type="ECO:0000256" key="2">
    <source>
        <dbReference type="ARBA" id="ARBA00004687"/>
    </source>
</evidence>
<dbReference type="Pfam" id="PF01663">
    <property type="entry name" value="Phosphodiest"/>
    <property type="match status" value="1"/>
</dbReference>
<feature type="transmembrane region" description="Helical" evidence="11">
    <location>
        <begin position="1644"/>
        <end position="1663"/>
    </location>
</feature>
<evidence type="ECO:0000256" key="11">
    <source>
        <dbReference type="SAM" id="Phobius"/>
    </source>
</evidence>
<dbReference type="InterPro" id="IPR017850">
    <property type="entry name" value="Alkaline_phosphatase_core_sf"/>
</dbReference>
<feature type="transmembrane region" description="Helical" evidence="11">
    <location>
        <begin position="1444"/>
        <end position="1461"/>
    </location>
</feature>
<dbReference type="PANTHER" id="PTHR23071:SF1">
    <property type="entry name" value="GPI ETHANOLAMINE PHOSPHATE TRANSFERASE 3"/>
    <property type="match status" value="1"/>
</dbReference>
<comment type="subcellular location">
    <subcellularLocation>
        <location evidence="1">Endoplasmic reticulum membrane</location>
        <topology evidence="1">Multi-pass membrane protein</topology>
    </subcellularLocation>
</comment>
<feature type="transmembrane region" description="Helical" evidence="11">
    <location>
        <begin position="1381"/>
        <end position="1400"/>
    </location>
</feature>
<feature type="transmembrane region" description="Helical" evidence="11">
    <location>
        <begin position="1323"/>
        <end position="1345"/>
    </location>
</feature>
<feature type="domain" description="Origin recognition complex subunit 3 winged helix C-terminal" evidence="13">
    <location>
        <begin position="786"/>
        <end position="906"/>
    </location>
</feature>
<evidence type="ECO:0000259" key="13">
    <source>
        <dbReference type="Pfam" id="PF18137"/>
    </source>
</evidence>
<organism evidence="15">
    <name type="scientific">Pneumocystis jirovecii</name>
    <name type="common">Human pneumocystis pneumonia agent</name>
    <dbReference type="NCBI Taxonomy" id="42068"/>
    <lineage>
        <taxon>Eukaryota</taxon>
        <taxon>Fungi</taxon>
        <taxon>Dikarya</taxon>
        <taxon>Ascomycota</taxon>
        <taxon>Taphrinomycotina</taxon>
        <taxon>Pneumocystomycetes</taxon>
        <taxon>Pneumocystaceae</taxon>
        <taxon>Pneumocystis</taxon>
    </lineage>
</organism>
<gene>
    <name evidence="14" type="ORF">PNEJI1_000207</name>
</gene>
<comment type="caution">
    <text evidence="14">The sequence shown here is derived from an EMBL/GenBank/DDBJ whole genome shotgun (WGS) entry which is preliminary data.</text>
</comment>
<dbReference type="InParanoid" id="L0PF48"/>
<dbReference type="Pfam" id="PF07034">
    <property type="entry name" value="ORC3_N"/>
    <property type="match status" value="1"/>
</dbReference>
<name>L0PF48_PNEJI</name>
<keyword evidence="4" id="KW-0337">GPI-anchor biosynthesis</keyword>
<feature type="transmembrane region" description="Helical" evidence="11">
    <location>
        <begin position="1516"/>
        <end position="1536"/>
    </location>
</feature>
<dbReference type="GO" id="GO:0005789">
    <property type="term" value="C:endoplasmic reticulum membrane"/>
    <property type="evidence" value="ECO:0007669"/>
    <property type="project" value="UniProtKB-SubCell"/>
</dbReference>
<dbReference type="GO" id="GO:0051377">
    <property type="term" value="F:mannose-ethanolamine phosphotransferase activity"/>
    <property type="evidence" value="ECO:0007669"/>
    <property type="project" value="InterPro"/>
</dbReference>
<dbReference type="InterPro" id="IPR040855">
    <property type="entry name" value="ORC_WH_C"/>
</dbReference>
<keyword evidence="5" id="KW-0808">Transferase</keyword>
<protein>
    <recommendedName>
        <fullName evidence="16">GPI ethanolamine phosphate transferase 3</fullName>
    </recommendedName>
</protein>
<dbReference type="InterPro" id="IPR045667">
    <property type="entry name" value="ORC3_N"/>
</dbReference>
<dbReference type="VEuPathDB" id="FungiDB:PNEJI1_000207"/>
<feature type="transmembrane region" description="Helical" evidence="11">
    <location>
        <begin position="1590"/>
        <end position="1613"/>
    </location>
</feature>
<evidence type="ECO:0000256" key="9">
    <source>
        <dbReference type="ARBA" id="ARBA00023136"/>
    </source>
</evidence>
<feature type="transmembrane region" description="Helical" evidence="11">
    <location>
        <begin position="1470"/>
        <end position="1489"/>
    </location>
</feature>
<feature type="transmembrane region" description="Helical" evidence="11">
    <location>
        <begin position="1742"/>
        <end position="1764"/>
    </location>
</feature>
<feature type="transmembrane region" description="Helical" evidence="11">
    <location>
        <begin position="1669"/>
        <end position="1689"/>
    </location>
</feature>
<evidence type="ECO:0000256" key="5">
    <source>
        <dbReference type="ARBA" id="ARBA00022679"/>
    </source>
</evidence>
<dbReference type="GO" id="GO:0006506">
    <property type="term" value="P:GPI anchor biosynthetic process"/>
    <property type="evidence" value="ECO:0007669"/>
    <property type="project" value="UniProtKB-UniPathway"/>
</dbReference>
<evidence type="ECO:0000256" key="10">
    <source>
        <dbReference type="ARBA" id="ARBA00023180"/>
    </source>
</evidence>
<dbReference type="Proteomes" id="UP000010422">
    <property type="component" value="Unassembled WGS sequence"/>
</dbReference>
<dbReference type="Gene3D" id="3.40.720.10">
    <property type="entry name" value="Alkaline Phosphatase, subunit A"/>
    <property type="match status" value="1"/>
</dbReference>
<dbReference type="CDD" id="cd20704">
    <property type="entry name" value="Orc3"/>
    <property type="match status" value="1"/>
</dbReference>
<keyword evidence="9 11" id="KW-0472">Membrane</keyword>
<keyword evidence="6 11" id="KW-0812">Transmembrane</keyword>
<feature type="domain" description="Origin recognition complex subunit 3 N-terminal" evidence="12">
    <location>
        <begin position="231"/>
        <end position="542"/>
    </location>
</feature>
<dbReference type="CDD" id="cd16023">
    <property type="entry name" value="GPI_EPT_3"/>
    <property type="match status" value="1"/>
</dbReference>
<sequence length="1774" mass="206906">MAELPAPNDITRVNKLVETLVAQLTQNQETITVLKHQIEILKNEFVAVIRSPTKALFSSDKEHTREHMQLVTECQALKRENYALNELLDAYEQGLSEIMTKIRTFMHDTTSRTLQLHKHYRAELSRQEETQQQQQKSYLDLQAGLYRINALIREAYATNIPEDPVIEALQTENNGLREMLRLSYRKEANTRILTRVQPCSILYPEDITEEHIESEETAHIKRNSRAYNREYKRKSSKKNGIHPFLNLMHGRETNTARDYRYLCFCSEWEALKEETNVLRETMHSEMMNALQEFIMQKECLSNENKISTAIMHLGTQFSGDFELYRRITELLEDCIHGPIVGLHGHQTTDIKICFRQIIDTCIRFGERMALRRTKIQLRKDAFSMYCDYDPECLVQWYEEATACKLIDQSMFKMVFFLQEIEGFMGNFINHFIAVLKKIHKRVPLLLLINVSTSMHMFQDMLEKKSLKVLDIQYFDTKHSKDTLDIAVEKLLVESQRPRLRFGPHLYNTLLNMHQKHSYGVESFVSAMKYVILSHFYSNPVSIVNYCDSAHSELISHHHLECLRSLPSIRRYTESLLETNNIYSVESLLNDDYYFRDLINSMIQNIEEHNKRLDSSILLLNSIYKKHTSSVRKKTLTWIYGRLLENNIQENLDIMLDPIKTMDMITLLHFIQETLTFKNIHNHFSNLESFYKEISSIVETSTCNNPMHSIACEINSYTSTETSVRIASETNVKVIETKFCNIREHFHQYLRETLIKYLISPITLPLHELYYFNYSRTYLDVFHPRVRAAIDTALSLPSHYLSCDCKDDQKATNDNIKTSQSKICISCQPKICISYRLFLESGPLINISDWFSAFVQSIRSENKQDNDKHKSEEYLQTVFIQSIEELRYLGFIRLTKKKTDHVAKITWMRLYIFTQGFLLRRSTLNLTSNCDVHPITLKSQEISKNDCWYPSSFNKAIIIVIDALRYDFTEEIPGSKLYCHNTFTILHEIATKYPKHAFLKPFIADPPTTTLQRLKALTTGTLPTFIDAGSNFAGVSILEDNIIAQLKSRGYRIGFLGDDTWVSLYPGYFEPNITYPFDSFNVWDLDTVDNNINLHLFPLLSDTGRTQWDILIAHYLGLDHSGHKYGPNHNQTTRKLVEMDITIRKIIDKLQNDTLLIVFGDHGMDIKGDHGGDSSNEITSAFWMYNKNPAVSKLSSNISSISQLDFVPTFCLLMGIPIPYNNLGSPILEAFFYNKNLNWKDYSQAARITTYQIKRYIESYKNVYGLEAFEEKEMNLNLENIEYKFSQNNFQNNEEFWKGVFFEYIAYQHTILNKFREIWIKFDIWTIIAGIIILFGTLLCQFFFYTNSAYLLTKRIKLLNALMKCILSSGICLFLSKLRLLPLSTLNSLLFGICLGSILNFASSLKKTFFIQFQKSFQKQISIIFIIVHGILLSSNSFIIWEDKMILFTISSIYTLNFLAAFSKHRKNNRILAIIYILLLFFISRVISSIRQCREEQQPFCQSTFYDSENTTVSSSFSLALVFFFLVLVPQIIFRFFTNLETHKNPISFWIFTGFKTELLLIAIHSILDSELLHYNILKYFSNERIKDLKILLVKIILFTSLFIAHVIWIYLSLSIKMRNMKFKLFAILKQNSLFGTYTHKFKNIYGSNYLFLVLNWFIVLTMLQKPFGVISFCFLLCQILLYLELLHLLQTENNFEINTIVFALLGRLHFFSTGHQATLSSIQWDSAFLASKTIVYPLSPALVLGNTFGSSIFTTIALPLLSFWKKKNQYQHYA</sequence>
<reference evidence="14 15" key="1">
    <citation type="journal article" date="2012" name="MBio">
        <title>De novo assembly of the Pneumocystis jirovecii genome from a single bronchoalveolar lavage fluid specimen from a patient.</title>
        <authorList>
            <person name="Cisse O.H."/>
            <person name="Pagni M."/>
            <person name="Hauser P.M."/>
        </authorList>
    </citation>
    <scope>NUCLEOTIDE SEQUENCE [LARGE SCALE GENOMIC DNA]</scope>
    <source>
        <strain evidence="14 15">SE8</strain>
    </source>
</reference>
<dbReference type="EMBL" id="CAKM01000242">
    <property type="protein sequence ID" value="CCJ30265.1"/>
    <property type="molecule type" value="Genomic_DNA"/>
</dbReference>
<comment type="similarity">
    <text evidence="3">Belongs to the PIGG/PIGN/PIGO family. PIGO subfamily.</text>
</comment>
<evidence type="ECO:0008006" key="16">
    <source>
        <dbReference type="Google" id="ProtNLM"/>
    </source>
</evidence>
<evidence type="ECO:0000256" key="7">
    <source>
        <dbReference type="ARBA" id="ARBA00022824"/>
    </source>
</evidence>
<feature type="transmembrane region" description="Helical" evidence="11">
    <location>
        <begin position="1548"/>
        <end position="1567"/>
    </location>
</feature>
<evidence type="ECO:0000256" key="3">
    <source>
        <dbReference type="ARBA" id="ARBA00008695"/>
    </source>
</evidence>
<evidence type="ECO:0000313" key="14">
    <source>
        <dbReference type="EMBL" id="CCJ30265.1"/>
    </source>
</evidence>
<evidence type="ECO:0000256" key="4">
    <source>
        <dbReference type="ARBA" id="ARBA00022502"/>
    </source>
</evidence>
<evidence type="ECO:0000259" key="12">
    <source>
        <dbReference type="Pfam" id="PF07034"/>
    </source>
</evidence>